<evidence type="ECO:0000313" key="2">
    <source>
        <dbReference type="EMBL" id="MBR7621241.1"/>
    </source>
</evidence>
<dbReference type="Pfam" id="PF07396">
    <property type="entry name" value="Porin_O_P"/>
    <property type="match status" value="1"/>
</dbReference>
<comment type="caution">
    <text evidence="2">The sequence shown here is derived from an EMBL/GenBank/DDBJ whole genome shotgun (WGS) entry which is preliminary data.</text>
</comment>
<evidence type="ECO:0000256" key="1">
    <source>
        <dbReference type="SAM" id="SignalP"/>
    </source>
</evidence>
<evidence type="ECO:0000313" key="3">
    <source>
        <dbReference type="Proteomes" id="UP000622580"/>
    </source>
</evidence>
<feature type="signal peptide" evidence="1">
    <location>
        <begin position="1"/>
        <end position="24"/>
    </location>
</feature>
<name>A0A941HXM1_9CAUL</name>
<dbReference type="Proteomes" id="UP000622580">
    <property type="component" value="Unassembled WGS sequence"/>
</dbReference>
<keyword evidence="3" id="KW-1185">Reference proteome</keyword>
<feature type="chain" id="PRO_5038013983" evidence="1">
    <location>
        <begin position="25"/>
        <end position="485"/>
    </location>
</feature>
<organism evidence="2 3">
    <name type="scientific">Phenylobacterium glaciei</name>
    <dbReference type="NCBI Taxonomy" id="2803784"/>
    <lineage>
        <taxon>Bacteria</taxon>
        <taxon>Pseudomonadati</taxon>
        <taxon>Pseudomonadota</taxon>
        <taxon>Alphaproteobacteria</taxon>
        <taxon>Caulobacterales</taxon>
        <taxon>Caulobacteraceae</taxon>
        <taxon>Phenylobacterium</taxon>
    </lineage>
</organism>
<protein>
    <submittedName>
        <fullName evidence="2">Porin</fullName>
    </submittedName>
</protein>
<dbReference type="SUPFAM" id="SSF56935">
    <property type="entry name" value="Porins"/>
    <property type="match status" value="1"/>
</dbReference>
<dbReference type="AlphaFoldDB" id="A0A941HXM1"/>
<reference evidence="2" key="1">
    <citation type="submission" date="2021-04" db="EMBL/GenBank/DDBJ databases">
        <title>Draft genome assembly of strain Phenylobacterium sp. 20VBR1 using MiniION and Illumina platforms.</title>
        <authorList>
            <person name="Thomas F.A."/>
            <person name="Krishnan K.P."/>
            <person name="Sinha R.K."/>
        </authorList>
    </citation>
    <scope>NUCLEOTIDE SEQUENCE</scope>
    <source>
        <strain evidence="2">20VBR1</strain>
    </source>
</reference>
<dbReference type="InterPro" id="IPR010870">
    <property type="entry name" value="Porin_O/P"/>
</dbReference>
<dbReference type="Gene3D" id="2.40.160.10">
    <property type="entry name" value="Porin"/>
    <property type="match status" value="1"/>
</dbReference>
<sequence>MAWKSKLLGGVTGLVLAWPGLAAADPVTDAKIAALEEQLALLQAQIADLKVSTSASISALRSDATTTSATIANGKPTIATPDGTFSATLHGVMQLDTAKYDQDDRLPAAVTARDLSGGANFRRARIGVDGKVFGNFDYNILFEFGGSGAEDAGRVQELWLQYSGLKPLRFRIGAFAPPLGLEDAASVNGSLFPERPAVADIARGLAGADTRIGGGVIGNGDHWFASAIATGPLVQSLNSGATAFNAPIFDEQQGYALRVAGMPLHGFDWLVHVGANASIVAQPTDLGASAGTRYALQLRERPELRVDGTRLVDTGQIDAKGAQAYGLELAAQKQNLLIQGEYFDISLDRRNPAVGASDPSFNGWYVEGSWVLTGERRKYNIGAAAFDAPGVDKPFDPSNGQWGAWELAARYSTIDLNYAEDSLIAADRVRGGQQDIWTLGVNWFPNPAVKFMLDYYDVSVDRKNTTGAAIGQDYRALNLRSQIAF</sequence>
<accession>A0A941HXM1</accession>
<keyword evidence="1" id="KW-0732">Signal</keyword>
<dbReference type="InterPro" id="IPR023614">
    <property type="entry name" value="Porin_dom_sf"/>
</dbReference>
<dbReference type="EMBL" id="JAGSGD010000001">
    <property type="protein sequence ID" value="MBR7621241.1"/>
    <property type="molecule type" value="Genomic_DNA"/>
</dbReference>
<proteinExistence type="predicted"/>
<gene>
    <name evidence="2" type="ORF">JKL49_17740</name>
</gene>